<protein>
    <submittedName>
        <fullName evidence="1">Hydroxyneurosporene synthase</fullName>
    </submittedName>
</protein>
<evidence type="ECO:0000313" key="1">
    <source>
        <dbReference type="EMBL" id="PXW77968.1"/>
    </source>
</evidence>
<keyword evidence="2" id="KW-1185">Reference proteome</keyword>
<dbReference type="Proteomes" id="UP000248014">
    <property type="component" value="Unassembled WGS sequence"/>
</dbReference>
<accession>A0A2V3VB42</accession>
<dbReference type="AlphaFoldDB" id="A0A2V3VB42"/>
<reference evidence="1 2" key="1">
    <citation type="submission" date="2018-05" db="EMBL/GenBank/DDBJ databases">
        <title>Genomic Encyclopedia of Type Strains, Phase IV (KMG-IV): sequencing the most valuable type-strain genomes for metagenomic binning, comparative biology and taxonomic classification.</title>
        <authorList>
            <person name="Goeker M."/>
        </authorList>
    </citation>
    <scope>NUCLEOTIDE SEQUENCE [LARGE SCALE GENOMIC DNA]</scope>
    <source>
        <strain evidence="1 2">DSM 3183</strain>
    </source>
</reference>
<dbReference type="RefSeq" id="WP_110297794.1">
    <property type="nucleotide sequence ID" value="NZ_QJJM01000003.1"/>
</dbReference>
<gene>
    <name evidence="1" type="ORF">C7451_10373</name>
</gene>
<dbReference type="OrthoDB" id="5491608at2"/>
<dbReference type="EMBL" id="QJJM01000003">
    <property type="protein sequence ID" value="PXW77968.1"/>
    <property type="molecule type" value="Genomic_DNA"/>
</dbReference>
<organism evidence="1 2">
    <name type="scientific">Blastomonas natatoria</name>
    <dbReference type="NCBI Taxonomy" id="34015"/>
    <lineage>
        <taxon>Bacteria</taxon>
        <taxon>Pseudomonadati</taxon>
        <taxon>Pseudomonadota</taxon>
        <taxon>Alphaproteobacteria</taxon>
        <taxon>Sphingomonadales</taxon>
        <taxon>Sphingomonadaceae</taxon>
        <taxon>Blastomonas</taxon>
    </lineage>
</organism>
<proteinExistence type="predicted"/>
<comment type="caution">
    <text evidence="1">The sequence shown here is derived from an EMBL/GenBank/DDBJ whole genome shotgun (WGS) entry which is preliminary data.</text>
</comment>
<evidence type="ECO:0000313" key="2">
    <source>
        <dbReference type="Proteomes" id="UP000248014"/>
    </source>
</evidence>
<sequence length="267" mass="30638">MFSPYYHWSGRGDPNNHIAMNVALYGPGGGWCMTERGSKHLARDHDHLVIGPSSMHWDGTSLRIDLMEITAPIPRRVRGTIRVYPHMMPQTAWPLDLEGHHAWRPIAPRAAIEVDMKSPGLSWRGEGYIDSNAGIEPLERGFSDWHWSRAHLGRDSVVLYEGQRRDASRFAMGLRFAEDGTISEVELPPERVLPKTLWRMPRITRADAGAPVEIRRTWEDTPFYSRTALKTRLFGEQAEAVHESLSLDRLEKWIVKLMLPFRMPRRG</sequence>
<name>A0A2V3VB42_9SPHN</name>
<dbReference type="SUPFAM" id="SSF159245">
    <property type="entry name" value="AttH-like"/>
    <property type="match status" value="1"/>
</dbReference>
<dbReference type="CDD" id="cd21471">
    <property type="entry name" value="CrtC-like"/>
    <property type="match status" value="1"/>
</dbReference>